<dbReference type="Pfam" id="PF07714">
    <property type="entry name" value="PK_Tyr_Ser-Thr"/>
    <property type="match status" value="1"/>
</dbReference>
<organism evidence="4 5">
    <name type="scientific">Cotesia typhae</name>
    <dbReference type="NCBI Taxonomy" id="2053667"/>
    <lineage>
        <taxon>Eukaryota</taxon>
        <taxon>Metazoa</taxon>
        <taxon>Ecdysozoa</taxon>
        <taxon>Arthropoda</taxon>
        <taxon>Hexapoda</taxon>
        <taxon>Insecta</taxon>
        <taxon>Pterygota</taxon>
        <taxon>Neoptera</taxon>
        <taxon>Endopterygota</taxon>
        <taxon>Hymenoptera</taxon>
        <taxon>Apocrita</taxon>
        <taxon>Ichneumonoidea</taxon>
        <taxon>Braconidae</taxon>
        <taxon>Microgastrinae</taxon>
        <taxon>Cotesia</taxon>
    </lineage>
</organism>
<dbReference type="Proteomes" id="UP000729913">
    <property type="component" value="Unassembled WGS sequence"/>
</dbReference>
<dbReference type="GO" id="GO:0004672">
    <property type="term" value="F:protein kinase activity"/>
    <property type="evidence" value="ECO:0007669"/>
    <property type="project" value="InterPro"/>
</dbReference>
<reference evidence="4" key="1">
    <citation type="submission" date="2020-03" db="EMBL/GenBank/DDBJ databases">
        <authorList>
            <person name="Chebbi M.A."/>
            <person name="Drezen J.M."/>
        </authorList>
    </citation>
    <scope>NUCLEOTIDE SEQUENCE</scope>
    <source>
        <tissue evidence="4">Whole body</tissue>
    </source>
</reference>
<dbReference type="OrthoDB" id="28230at2759"/>
<accession>A0A8J5QXQ2</accession>
<keyword evidence="1" id="KW-0547">Nucleotide-binding</keyword>
<feature type="domain" description="Serine-threonine/tyrosine-protein kinase catalytic" evidence="3">
    <location>
        <begin position="2"/>
        <end position="53"/>
    </location>
</feature>
<evidence type="ECO:0000313" key="4">
    <source>
        <dbReference type="EMBL" id="KAG8040901.1"/>
    </source>
</evidence>
<dbReference type="GO" id="GO:0005524">
    <property type="term" value="F:ATP binding"/>
    <property type="evidence" value="ECO:0007669"/>
    <property type="project" value="UniProtKB-KW"/>
</dbReference>
<gene>
    <name evidence="4" type="ORF">G9C98_001889</name>
</gene>
<evidence type="ECO:0000256" key="2">
    <source>
        <dbReference type="ARBA" id="ARBA00022840"/>
    </source>
</evidence>
<keyword evidence="5" id="KW-1185">Reference proteome</keyword>
<keyword evidence="2" id="KW-0067">ATP-binding</keyword>
<dbReference type="EMBL" id="JAAOIC020000019">
    <property type="protein sequence ID" value="KAG8040901.1"/>
    <property type="molecule type" value="Genomic_DNA"/>
</dbReference>
<evidence type="ECO:0000256" key="1">
    <source>
        <dbReference type="ARBA" id="ARBA00022741"/>
    </source>
</evidence>
<protein>
    <recommendedName>
        <fullName evidence="3">Serine-threonine/tyrosine-protein kinase catalytic domain-containing protein</fullName>
    </recommendedName>
</protein>
<sequence length="70" mass="8295">MRMTNAEVLHQVEHGYRMPCPPGCPTALYDIMLECWNKDPMKRPTFETLQWKLEDFFTMEGSEYKEASAY</sequence>
<dbReference type="InterPro" id="IPR001245">
    <property type="entry name" value="Ser-Thr/Tyr_kinase_cat_dom"/>
</dbReference>
<evidence type="ECO:0000259" key="3">
    <source>
        <dbReference type="Pfam" id="PF07714"/>
    </source>
</evidence>
<reference evidence="4" key="2">
    <citation type="submission" date="2021-04" db="EMBL/GenBank/DDBJ databases">
        <title>Genome-wide patterns of bracovirus chromosomal integration into multiple host tissues during parasitism.</title>
        <authorList>
            <person name="Chebbi M.A.C."/>
        </authorList>
    </citation>
    <scope>NUCLEOTIDE SEQUENCE</scope>
    <source>
        <tissue evidence="4">Whole body</tissue>
    </source>
</reference>
<name>A0A8J5QXQ2_9HYME</name>
<dbReference type="InterPro" id="IPR050198">
    <property type="entry name" value="Non-receptor_tyrosine_kinases"/>
</dbReference>
<proteinExistence type="predicted"/>
<dbReference type="AlphaFoldDB" id="A0A8J5QXQ2"/>
<evidence type="ECO:0000313" key="5">
    <source>
        <dbReference type="Proteomes" id="UP000729913"/>
    </source>
</evidence>
<dbReference type="PANTHER" id="PTHR24418">
    <property type="entry name" value="TYROSINE-PROTEIN KINASE"/>
    <property type="match status" value="1"/>
</dbReference>
<comment type="caution">
    <text evidence="4">The sequence shown here is derived from an EMBL/GenBank/DDBJ whole genome shotgun (WGS) entry which is preliminary data.</text>
</comment>